<dbReference type="EMBL" id="BBJU01000007">
    <property type="protein sequence ID" value="GAK70058.1"/>
    <property type="molecule type" value="Genomic_DNA"/>
</dbReference>
<feature type="transmembrane region" description="Helical" evidence="9">
    <location>
        <begin position="413"/>
        <end position="437"/>
    </location>
</feature>
<feature type="transmembrane region" description="Helical" evidence="9">
    <location>
        <begin position="1000"/>
        <end position="1020"/>
    </location>
</feature>
<dbReference type="GO" id="GO:0005886">
    <property type="term" value="C:plasma membrane"/>
    <property type="evidence" value="ECO:0007669"/>
    <property type="project" value="UniProtKB-SubCell"/>
</dbReference>
<keyword evidence="7 9" id="KW-1133">Transmembrane helix</keyword>
<dbReference type="AlphaFoldDB" id="A0A081CTR2"/>
<organism evidence="11 12">
    <name type="scientific">Agrobacterium rubi TR3 = NBRC 13261</name>
    <dbReference type="NCBI Taxonomy" id="1368415"/>
    <lineage>
        <taxon>Bacteria</taxon>
        <taxon>Pseudomonadati</taxon>
        <taxon>Pseudomonadota</taxon>
        <taxon>Alphaproteobacteria</taxon>
        <taxon>Hyphomicrobiales</taxon>
        <taxon>Rhizobiaceae</taxon>
        <taxon>Rhizobium/Agrobacterium group</taxon>
        <taxon>Agrobacterium</taxon>
    </lineage>
</organism>
<keyword evidence="5 9" id="KW-0997">Cell inner membrane</keyword>
<keyword evidence="6 9" id="KW-0812">Transmembrane</keyword>
<feature type="transmembrane region" description="Helical" evidence="9">
    <location>
        <begin position="1026"/>
        <end position="1054"/>
    </location>
</feature>
<dbReference type="InterPro" id="IPR004764">
    <property type="entry name" value="MdtF-like"/>
</dbReference>
<accession>A0A081CTR2</accession>
<feature type="transmembrane region" description="Helical" evidence="9">
    <location>
        <begin position="387"/>
        <end position="407"/>
    </location>
</feature>
<comment type="similarity">
    <text evidence="2 9">Belongs to the resistance-nodulation-cell division (RND) (TC 2.A.6) family.</text>
</comment>
<dbReference type="Gene3D" id="3.30.70.1320">
    <property type="entry name" value="Multidrug efflux transporter AcrB pore domain like"/>
    <property type="match status" value="1"/>
</dbReference>
<dbReference type="Gene3D" id="3.30.70.1440">
    <property type="entry name" value="Multidrug efflux transporter AcrB pore domain"/>
    <property type="match status" value="1"/>
</dbReference>
<evidence type="ECO:0000256" key="6">
    <source>
        <dbReference type="ARBA" id="ARBA00022692"/>
    </source>
</evidence>
<evidence type="ECO:0000259" key="10">
    <source>
        <dbReference type="PROSITE" id="PS50156"/>
    </source>
</evidence>
<name>A0A081CTR2_9HYPH</name>
<dbReference type="FunFam" id="3.30.70.1430:FF:000001">
    <property type="entry name" value="Efflux pump membrane transporter"/>
    <property type="match status" value="1"/>
</dbReference>
<dbReference type="PROSITE" id="PS50156">
    <property type="entry name" value="SSD"/>
    <property type="match status" value="1"/>
</dbReference>
<dbReference type="GO" id="GO:0042910">
    <property type="term" value="F:xenobiotic transmembrane transporter activity"/>
    <property type="evidence" value="ECO:0007669"/>
    <property type="project" value="TreeGrafter"/>
</dbReference>
<sequence>MPPEWSLAFKIHPERAYLMNISRFFVDRPVFAGVLSVLIVVAGLIGMRALPISEYPDVVPPSIVVRATYPGANPKVIAETVATPLEEQINGVEDMLYMSSQATSDGVMTLTVTFKLGTDPDKAQQLVQNRVSQAEPRLPAEVRSLGVSTVKSSPDLMMVVHLVSPGNQYDLTYLRNYAVLNIKDRLARIEGVGQVQIFGAGDYSMRVWIDPQKAAEHNLAASDISNAIREQNVQAAAGTIGASPSLTGVDLQLNVNAQGRLSTPEEFGNIIVKSGSNGEITRLRDVARVELGAADYALRSLLDGESAVAIPVFQAPGSNAITISDQVSATMQDLQKAMPQGVKYEIVYDTTQFVRASIDKVIDTLLEAIALVVIVVILFLQTWRASIIPLIAVPVSIIGTFAMMYVFGFSINALSLFGLVLAIGIVVDDAIVVVENVERNIENGLSPRDATYRAMKEVSGPIIAIALVLVAVFVPLAFISGLSGQFYRQFALTIAISTVISAINSLTLSPALAALLLKGHDAPKDWLTRGMDKAFGGFFRGFNRAFGAASNGYGKSVGGLLNRKSIVMIVYVVLAGATYGMFNSVPGGFVPAQDKQYLIGFAQLPDAASLDRTEDVIKRMSDIAMKQPGVEHAIAFPGLSINGFTNSSNAGVVFVALSPFEERTTPELSGGAIAMALNQKFGAVQDAFIAMFPPPPVNGLGTTGGFKMQIEDRAGFGYQQLDEVTKAFLAKAYQTPELAGLFSSFQINVPQLYADLDRAKAEQLGVSVTDVFETLQIYLGSLYVNDFNAFGRTYSVRVQADAKFRSQADDIGQLKVRSANGQMIPLSALLKVDATTGPERTTRYNGFLAADINGGPAPGFSSGEAQAAIERIAAETLPSGIAYEWTDLTYQQILAGSSGFLVFPLALLLVYLVLAAQYESLTLPLAIIMIVPMGVLAAMTGVWLTGGDNNIFTQIGLIVLVGLSAKNAILIVEFARELEFEGRTPVAAAIEASRLRLRPILMTSLAFIMGVVPLVISTGAGAEMRAAMGVAVFSGMIGVTIFGIFMTPVFYVLVRKLSGNRPLIQHKEEPANTDYKMDEAV</sequence>
<dbReference type="PRINTS" id="PR00702">
    <property type="entry name" value="ACRIFLAVINRP"/>
</dbReference>
<feature type="transmembrane region" description="Helical" evidence="9">
    <location>
        <begin position="490"/>
        <end position="517"/>
    </location>
</feature>
<dbReference type="Gene3D" id="3.30.2090.10">
    <property type="entry name" value="Multidrug efflux transporter AcrB TolC docking domain, DN and DC subdomains"/>
    <property type="match status" value="2"/>
</dbReference>
<dbReference type="PANTHER" id="PTHR32063:SF11">
    <property type="entry name" value="CATION OR DRUG EFFLUX SYSTEM PROTEIN"/>
    <property type="match status" value="1"/>
</dbReference>
<keyword evidence="4" id="KW-1003">Cell membrane</keyword>
<dbReference type="InterPro" id="IPR000731">
    <property type="entry name" value="SSD"/>
</dbReference>
<evidence type="ECO:0000256" key="4">
    <source>
        <dbReference type="ARBA" id="ARBA00022475"/>
    </source>
</evidence>
<dbReference type="NCBIfam" id="NF000282">
    <property type="entry name" value="RND_permease_1"/>
    <property type="match status" value="1"/>
</dbReference>
<dbReference type="Pfam" id="PF00873">
    <property type="entry name" value="ACR_tran"/>
    <property type="match status" value="1"/>
</dbReference>
<dbReference type="Gene3D" id="3.30.70.1430">
    <property type="entry name" value="Multidrug efflux transporter AcrB pore domain"/>
    <property type="match status" value="2"/>
</dbReference>
<evidence type="ECO:0000313" key="12">
    <source>
        <dbReference type="Proteomes" id="UP000028701"/>
    </source>
</evidence>
<dbReference type="PANTHER" id="PTHR32063">
    <property type="match status" value="1"/>
</dbReference>
<evidence type="ECO:0000256" key="9">
    <source>
        <dbReference type="RuleBase" id="RU364070"/>
    </source>
</evidence>
<keyword evidence="3 9" id="KW-0813">Transport</keyword>
<feature type="transmembrane region" description="Helical" evidence="9">
    <location>
        <begin position="893"/>
        <end position="914"/>
    </location>
</feature>
<evidence type="ECO:0000256" key="7">
    <source>
        <dbReference type="ARBA" id="ARBA00022989"/>
    </source>
</evidence>
<dbReference type="GO" id="GO:0015562">
    <property type="term" value="F:efflux transmembrane transporter activity"/>
    <property type="evidence" value="ECO:0007669"/>
    <property type="project" value="InterPro"/>
</dbReference>
<proteinExistence type="inferred from homology"/>
<feature type="domain" description="SSD" evidence="10">
    <location>
        <begin position="386"/>
        <end position="515"/>
    </location>
</feature>
<evidence type="ECO:0000256" key="5">
    <source>
        <dbReference type="ARBA" id="ARBA00022519"/>
    </source>
</evidence>
<dbReference type="eggNOG" id="COG0841">
    <property type="taxonomic scope" value="Bacteria"/>
</dbReference>
<feature type="transmembrane region" description="Helical" evidence="9">
    <location>
        <begin position="921"/>
        <end position="945"/>
    </location>
</feature>
<evidence type="ECO:0000313" key="11">
    <source>
        <dbReference type="EMBL" id="GAK70058.1"/>
    </source>
</evidence>
<evidence type="ECO:0000256" key="3">
    <source>
        <dbReference type="ARBA" id="ARBA00022448"/>
    </source>
</evidence>
<evidence type="ECO:0000256" key="1">
    <source>
        <dbReference type="ARBA" id="ARBA00004429"/>
    </source>
</evidence>
<feature type="transmembrane region" description="Helical" evidence="9">
    <location>
        <begin position="565"/>
        <end position="582"/>
    </location>
</feature>
<dbReference type="InterPro" id="IPR001036">
    <property type="entry name" value="Acrflvin-R"/>
</dbReference>
<feature type="transmembrane region" description="Helical" evidence="9">
    <location>
        <begin position="361"/>
        <end position="380"/>
    </location>
</feature>
<evidence type="ECO:0000256" key="2">
    <source>
        <dbReference type="ARBA" id="ARBA00010942"/>
    </source>
</evidence>
<dbReference type="SUPFAM" id="SSF82866">
    <property type="entry name" value="Multidrug efflux transporter AcrB transmembrane domain"/>
    <property type="match status" value="2"/>
</dbReference>
<feature type="transmembrane region" description="Helical" evidence="9">
    <location>
        <begin position="951"/>
        <end position="975"/>
    </location>
</feature>
<dbReference type="SUPFAM" id="SSF82693">
    <property type="entry name" value="Multidrug efflux transporter AcrB pore domain, PN1, PN2, PC1 and PC2 subdomains"/>
    <property type="match status" value="4"/>
</dbReference>
<protein>
    <recommendedName>
        <fullName evidence="9">Efflux pump membrane transporter</fullName>
    </recommendedName>
</protein>
<comment type="caution">
    <text evidence="11">The sequence shown here is derived from an EMBL/GenBank/DDBJ whole genome shotgun (WGS) entry which is preliminary data.</text>
</comment>
<dbReference type="Gene3D" id="1.20.1640.10">
    <property type="entry name" value="Multidrug efflux transporter AcrB transmembrane domain"/>
    <property type="match status" value="2"/>
</dbReference>
<dbReference type="SUPFAM" id="SSF82714">
    <property type="entry name" value="Multidrug efflux transporter AcrB TolC docking domain, DN and DC subdomains"/>
    <property type="match status" value="2"/>
</dbReference>
<dbReference type="Proteomes" id="UP000028701">
    <property type="component" value="Unassembled WGS sequence"/>
</dbReference>
<dbReference type="InterPro" id="IPR027463">
    <property type="entry name" value="AcrB_DN_DC_subdom"/>
</dbReference>
<feature type="transmembrane region" description="Helical" evidence="9">
    <location>
        <begin position="458"/>
        <end position="478"/>
    </location>
</feature>
<dbReference type="FunFam" id="1.20.1640.10:FF:000001">
    <property type="entry name" value="Efflux pump membrane transporter"/>
    <property type="match status" value="1"/>
</dbReference>
<keyword evidence="8 9" id="KW-0472">Membrane</keyword>
<dbReference type="GO" id="GO:0009636">
    <property type="term" value="P:response to toxic substance"/>
    <property type="evidence" value="ECO:0007669"/>
    <property type="project" value="UniProtKB-ARBA"/>
</dbReference>
<reference evidence="11 12" key="1">
    <citation type="submission" date="2014-08" db="EMBL/GenBank/DDBJ databases">
        <title>Whole genome shotgun sequence of Rhizobium rubi NBRC 13261.</title>
        <authorList>
            <person name="Katano-Makiyama Y."/>
            <person name="Hosoyama A."/>
            <person name="Hashimoto M."/>
            <person name="Hosoyama Y."/>
            <person name="Noguchi M."/>
            <person name="Tsuchikane K."/>
            <person name="Uohara A."/>
            <person name="Ohji S."/>
            <person name="Ichikawa N."/>
            <person name="Kimura A."/>
            <person name="Yamazoe A."/>
            <person name="Fujita N."/>
        </authorList>
    </citation>
    <scope>NUCLEOTIDE SEQUENCE [LARGE SCALE GENOMIC DNA]</scope>
    <source>
        <strain evidence="11 12">NBRC 13261</strain>
    </source>
</reference>
<dbReference type="NCBIfam" id="TIGR00915">
    <property type="entry name" value="2A0602"/>
    <property type="match status" value="1"/>
</dbReference>
<gene>
    <name evidence="11" type="ORF">RRU01S_07_05870</name>
</gene>
<comment type="subcellular location">
    <subcellularLocation>
        <location evidence="1 9">Cell inner membrane</location>
        <topology evidence="1 9">Multi-pass membrane protein</topology>
    </subcellularLocation>
</comment>
<feature type="transmembrane region" description="Helical" evidence="9">
    <location>
        <begin position="30"/>
        <end position="50"/>
    </location>
</feature>
<evidence type="ECO:0000256" key="8">
    <source>
        <dbReference type="ARBA" id="ARBA00023136"/>
    </source>
</evidence>